<dbReference type="GO" id="GO:0016301">
    <property type="term" value="F:kinase activity"/>
    <property type="evidence" value="ECO:0007669"/>
    <property type="project" value="UniProtKB-KW"/>
</dbReference>
<keyword evidence="7" id="KW-1185">Reference proteome</keyword>
<evidence type="ECO:0000256" key="1">
    <source>
        <dbReference type="ARBA" id="ARBA00010688"/>
    </source>
</evidence>
<dbReference type="InterPro" id="IPR029056">
    <property type="entry name" value="Ribokinase-like"/>
</dbReference>
<sequence length="317" mass="33866">MCMSSNAGKVVVIGELNVDLIFADSDIRPEPNREKLIRDFRLALGSSSAITAAGLAGLGVDVSFVSIVGEDEFGRFCVKELARLGVDVTHVVMDGNVRTGVTLSLSDGRDRSLLTYMGAIGAVSPEMIPNELFCGAAHVHFGSYFLQNQMRLHWTEMFKQAKSYGLTTSFDSGWDPTENWDRERVRSLLALTDWFIPSDEEAMRIFEVDTVEGLPACLPEVRGAVVVKCGSKGALAVYPDGLVEFAPSFSVNPVDTTGAGDSFNAGFITAKLEGKTDSGALTFANACGALSTLAIGGAGTVSREGLLKLWPKGLQPI</sequence>
<dbReference type="SUPFAM" id="SSF53613">
    <property type="entry name" value="Ribokinase-like"/>
    <property type="match status" value="1"/>
</dbReference>
<evidence type="ECO:0000259" key="5">
    <source>
        <dbReference type="Pfam" id="PF00294"/>
    </source>
</evidence>
<dbReference type="PROSITE" id="PS00584">
    <property type="entry name" value="PFKB_KINASES_2"/>
    <property type="match status" value="1"/>
</dbReference>
<dbReference type="Pfam" id="PF00294">
    <property type="entry name" value="PfkB"/>
    <property type="match status" value="1"/>
</dbReference>
<dbReference type="Proteomes" id="UP000673394">
    <property type="component" value="Unassembled WGS sequence"/>
</dbReference>
<dbReference type="EMBL" id="JAGKSP010000005">
    <property type="protein sequence ID" value="MBP3963993.1"/>
    <property type="molecule type" value="Genomic_DNA"/>
</dbReference>
<dbReference type="CDD" id="cd01166">
    <property type="entry name" value="KdgK"/>
    <property type="match status" value="1"/>
</dbReference>
<accession>A0ABS5CDJ3</accession>
<keyword evidence="3 4" id="KW-0418">Kinase</keyword>
<name>A0ABS5CDJ3_9BACL</name>
<keyword evidence="2 4" id="KW-0808">Transferase</keyword>
<dbReference type="PANTHER" id="PTHR10584:SF166">
    <property type="entry name" value="RIBOKINASE"/>
    <property type="match status" value="1"/>
</dbReference>
<dbReference type="InterPro" id="IPR002139">
    <property type="entry name" value="Ribo/fructo_kinase"/>
</dbReference>
<evidence type="ECO:0000256" key="3">
    <source>
        <dbReference type="ARBA" id="ARBA00022777"/>
    </source>
</evidence>
<dbReference type="PRINTS" id="PR00990">
    <property type="entry name" value="RIBOKINASE"/>
</dbReference>
<evidence type="ECO:0000256" key="2">
    <source>
        <dbReference type="ARBA" id="ARBA00022679"/>
    </source>
</evidence>
<evidence type="ECO:0000313" key="7">
    <source>
        <dbReference type="Proteomes" id="UP000673394"/>
    </source>
</evidence>
<comment type="caution">
    <text evidence="6">The sequence shown here is derived from an EMBL/GenBank/DDBJ whole genome shotgun (WGS) entry which is preliminary data.</text>
</comment>
<evidence type="ECO:0000313" key="6">
    <source>
        <dbReference type="EMBL" id="MBP3963993.1"/>
    </source>
</evidence>
<dbReference type="InterPro" id="IPR002173">
    <property type="entry name" value="Carboh/pur_kinase_PfkB_CS"/>
</dbReference>
<dbReference type="Gene3D" id="3.40.1190.20">
    <property type="match status" value="1"/>
</dbReference>
<dbReference type="PANTHER" id="PTHR10584">
    <property type="entry name" value="SUGAR KINASE"/>
    <property type="match status" value="1"/>
</dbReference>
<evidence type="ECO:0000256" key="4">
    <source>
        <dbReference type="RuleBase" id="RU003704"/>
    </source>
</evidence>
<comment type="similarity">
    <text evidence="1 4">Belongs to the carbohydrate kinase PfkB family.</text>
</comment>
<feature type="domain" description="Carbohydrate kinase PfkB" evidence="5">
    <location>
        <begin position="9"/>
        <end position="297"/>
    </location>
</feature>
<organism evidence="6 7">
    <name type="scientific">Paenibacillus lignilyticus</name>
    <dbReference type="NCBI Taxonomy" id="1172615"/>
    <lineage>
        <taxon>Bacteria</taxon>
        <taxon>Bacillati</taxon>
        <taxon>Bacillota</taxon>
        <taxon>Bacilli</taxon>
        <taxon>Bacillales</taxon>
        <taxon>Paenibacillaceae</taxon>
        <taxon>Paenibacillus</taxon>
    </lineage>
</organism>
<dbReference type="InterPro" id="IPR011611">
    <property type="entry name" value="PfkB_dom"/>
</dbReference>
<proteinExistence type="inferred from homology"/>
<gene>
    <name evidence="6" type="ORF">I8J30_14850</name>
</gene>
<protein>
    <submittedName>
        <fullName evidence="6">Sugar kinase</fullName>
    </submittedName>
</protein>
<reference evidence="6 7" key="1">
    <citation type="submission" date="2021-04" db="EMBL/GenBank/DDBJ databases">
        <title>Paenibacillus sp. DLE-14 whole genome sequence.</title>
        <authorList>
            <person name="Ham Y.J."/>
        </authorList>
    </citation>
    <scope>NUCLEOTIDE SEQUENCE [LARGE SCALE GENOMIC DNA]</scope>
    <source>
        <strain evidence="6 7">DLE-14</strain>
    </source>
</reference>